<sequence length="164" mass="19418">EDWIIFNKTLALILFSIIFFPFHKKVIDHAAIDAFFAWDVHLTSLVLAILVDTLITIDFYNKKSGRQMRYYSPFLYVWAYTHFFAKDNMGNLPDPLISFLRIHAPRKYVMAWKAEMKNCTEHTFMLMCPWFWPSQVLIQCGKFPNLPLMGLRGWIAYSSRLVLR</sequence>
<dbReference type="Gramene" id="C.cajan_41397.t">
    <property type="protein sequence ID" value="C.cajan_41397.t.cds1"/>
    <property type="gene ID" value="C.cajan_41397"/>
</dbReference>
<accession>A0A151QWG0</accession>
<proteinExistence type="predicted"/>
<feature type="non-terminal residue" evidence="4">
    <location>
        <position position="1"/>
    </location>
</feature>
<evidence type="ECO:0000259" key="2">
    <source>
        <dbReference type="Pfam" id="PF24924"/>
    </source>
</evidence>
<dbReference type="PANTHER" id="PTHR48154:SF1">
    <property type="entry name" value="PROTEIN, PUTATIVE-RELATED"/>
    <property type="match status" value="1"/>
</dbReference>
<gene>
    <name evidence="3" type="ORF">KK1_044326</name>
    <name evidence="4" type="ORF">KK1_044327</name>
</gene>
<keyword evidence="1" id="KW-0812">Transmembrane</keyword>
<protein>
    <recommendedName>
        <fullName evidence="2">DUF7745 domain-containing protein</fullName>
    </recommendedName>
</protein>
<dbReference type="AlphaFoldDB" id="A0A151QWG0"/>
<evidence type="ECO:0000313" key="4">
    <source>
        <dbReference type="EMBL" id="KYP34698.1"/>
    </source>
</evidence>
<reference evidence="4 5" key="1">
    <citation type="journal article" date="2012" name="Nat. Biotechnol.">
        <title>Draft genome sequence of pigeonpea (Cajanus cajan), an orphan legume crop of resource-poor farmers.</title>
        <authorList>
            <person name="Varshney R.K."/>
            <person name="Chen W."/>
            <person name="Li Y."/>
            <person name="Bharti A.K."/>
            <person name="Saxena R.K."/>
            <person name="Schlueter J.A."/>
            <person name="Donoghue M.T."/>
            <person name="Azam S."/>
            <person name="Fan G."/>
            <person name="Whaley A.M."/>
            <person name="Farmer A.D."/>
            <person name="Sheridan J."/>
            <person name="Iwata A."/>
            <person name="Tuteja R."/>
            <person name="Penmetsa R.V."/>
            <person name="Wu W."/>
            <person name="Upadhyaya H.D."/>
            <person name="Yang S.P."/>
            <person name="Shah T."/>
            <person name="Saxena K.B."/>
            <person name="Michael T."/>
            <person name="McCombie W.R."/>
            <person name="Yang B."/>
            <person name="Zhang G."/>
            <person name="Yang H."/>
            <person name="Wang J."/>
            <person name="Spillane C."/>
            <person name="Cook D.R."/>
            <person name="May G.D."/>
            <person name="Xu X."/>
            <person name="Jackson S.A."/>
        </authorList>
    </citation>
    <scope>NUCLEOTIDE SEQUENCE [LARGE SCALE GENOMIC DNA]</scope>
    <source>
        <strain evidence="5">cv. Asha</strain>
    </source>
</reference>
<name>A0A151QWG0_CAJCA</name>
<keyword evidence="5" id="KW-1185">Reference proteome</keyword>
<feature type="transmembrane region" description="Helical" evidence="1">
    <location>
        <begin position="35"/>
        <end position="60"/>
    </location>
</feature>
<keyword evidence="1" id="KW-0472">Membrane</keyword>
<dbReference type="EMBL" id="KQ484537">
    <property type="protein sequence ID" value="KYP34698.1"/>
    <property type="molecule type" value="Genomic_DNA"/>
</dbReference>
<dbReference type="EMBL" id="KQ484537">
    <property type="protein sequence ID" value="KYP34697.1"/>
    <property type="molecule type" value="Genomic_DNA"/>
</dbReference>
<dbReference type="PANTHER" id="PTHR48154">
    <property type="entry name" value="PROTEIN, PUTATIVE-RELATED"/>
    <property type="match status" value="1"/>
</dbReference>
<feature type="domain" description="DUF7745" evidence="2">
    <location>
        <begin position="2"/>
        <end position="164"/>
    </location>
</feature>
<keyword evidence="1" id="KW-1133">Transmembrane helix</keyword>
<organism evidence="4 5">
    <name type="scientific">Cajanus cajan</name>
    <name type="common">Pigeon pea</name>
    <name type="synonym">Cajanus indicus</name>
    <dbReference type="NCBI Taxonomy" id="3821"/>
    <lineage>
        <taxon>Eukaryota</taxon>
        <taxon>Viridiplantae</taxon>
        <taxon>Streptophyta</taxon>
        <taxon>Embryophyta</taxon>
        <taxon>Tracheophyta</taxon>
        <taxon>Spermatophyta</taxon>
        <taxon>Magnoliopsida</taxon>
        <taxon>eudicotyledons</taxon>
        <taxon>Gunneridae</taxon>
        <taxon>Pentapetalae</taxon>
        <taxon>rosids</taxon>
        <taxon>fabids</taxon>
        <taxon>Fabales</taxon>
        <taxon>Fabaceae</taxon>
        <taxon>Papilionoideae</taxon>
        <taxon>50 kb inversion clade</taxon>
        <taxon>NPAAA clade</taxon>
        <taxon>indigoferoid/millettioid clade</taxon>
        <taxon>Phaseoleae</taxon>
        <taxon>Cajanus</taxon>
    </lineage>
</organism>
<dbReference type="Proteomes" id="UP000075243">
    <property type="component" value="Unassembled WGS sequence"/>
</dbReference>
<evidence type="ECO:0000313" key="3">
    <source>
        <dbReference type="EMBL" id="KYP34697.1"/>
    </source>
</evidence>
<dbReference type="Pfam" id="PF24924">
    <property type="entry name" value="DUF7745"/>
    <property type="match status" value="1"/>
</dbReference>
<feature type="transmembrane region" description="Helical" evidence="1">
    <location>
        <begin position="5"/>
        <end position="23"/>
    </location>
</feature>
<dbReference type="Gramene" id="C.cajan_41398.t">
    <property type="protein sequence ID" value="C.cajan_41398.t.cds1"/>
    <property type="gene ID" value="C.cajan_41398"/>
</dbReference>
<evidence type="ECO:0000256" key="1">
    <source>
        <dbReference type="SAM" id="Phobius"/>
    </source>
</evidence>
<dbReference type="InterPro" id="IPR056647">
    <property type="entry name" value="DUF7745"/>
</dbReference>
<evidence type="ECO:0000313" key="5">
    <source>
        <dbReference type="Proteomes" id="UP000075243"/>
    </source>
</evidence>